<protein>
    <recommendedName>
        <fullName evidence="2">Integrase catalytic domain-containing protein</fullName>
    </recommendedName>
</protein>
<dbReference type="AlphaFoldDB" id="A0A1L2ZMW0"/>
<gene>
    <name evidence="3" type="ORF">BHE16_04295</name>
</gene>
<dbReference type="PANTHER" id="PTHR46889">
    <property type="entry name" value="TRANSPOSASE INSF FOR INSERTION SEQUENCE IS3B-RELATED"/>
    <property type="match status" value="1"/>
</dbReference>
<dbReference type="STRING" id="556325.BHE16_04295"/>
<dbReference type="Proteomes" id="UP000183530">
    <property type="component" value="Chromosome"/>
</dbReference>
<dbReference type="GO" id="GO:0003676">
    <property type="term" value="F:nucleic acid binding"/>
    <property type="evidence" value="ECO:0007669"/>
    <property type="project" value="InterPro"/>
</dbReference>
<dbReference type="NCBIfam" id="NF033516">
    <property type="entry name" value="transpos_IS3"/>
    <property type="match status" value="1"/>
</dbReference>
<dbReference type="InterPro" id="IPR012337">
    <property type="entry name" value="RNaseH-like_sf"/>
</dbReference>
<evidence type="ECO:0000259" key="2">
    <source>
        <dbReference type="PROSITE" id="PS50994"/>
    </source>
</evidence>
<organism evidence="3 4">
    <name type="scientific">Neomicrococcus aestuarii</name>
    <dbReference type="NCBI Taxonomy" id="556325"/>
    <lineage>
        <taxon>Bacteria</taxon>
        <taxon>Bacillati</taxon>
        <taxon>Actinomycetota</taxon>
        <taxon>Actinomycetes</taxon>
        <taxon>Micrococcales</taxon>
        <taxon>Micrococcaceae</taxon>
        <taxon>Neomicrococcus</taxon>
    </lineage>
</organism>
<keyword evidence="4" id="KW-1185">Reference proteome</keyword>
<dbReference type="KEGG" id="nae:BHE16_04295"/>
<dbReference type="InterPro" id="IPR050900">
    <property type="entry name" value="Transposase_IS3/IS150/IS904"/>
</dbReference>
<dbReference type="Pfam" id="PF13276">
    <property type="entry name" value="HTH_21"/>
    <property type="match status" value="1"/>
</dbReference>
<dbReference type="EMBL" id="CP018135">
    <property type="protein sequence ID" value="APF40368.1"/>
    <property type="molecule type" value="Genomic_DNA"/>
</dbReference>
<sequence length="309" mass="35025">MIVKFIDQFRDRYGVKPICTVLTRHAGVKIAPSTYYAFKSRPISARTRRDSELVPVVRQLHERHYGVYGIVKMWHALKREGHVVGRDHVARLMRLAGVHGVVRGRKPVTTVSDRSAHRFPDLVKRGWDVTDLNTVWVADFTYVRVPSGFVYVAFITDVASRRILGWNVDTSRRTSLVTNALNHALMVRRLSGQRFSVKKLIHHSDAGTQYTSTELKEALSHAGVRGSIGTVGDALDNALMESAIGLYKTELIHARKRKVWGSVQEVETRTAEWVDWFNTMRVHSSIGYQTPTEFENNYHQQTTAGTLSA</sequence>
<dbReference type="InterPro" id="IPR001584">
    <property type="entry name" value="Integrase_cat-core"/>
</dbReference>
<comment type="function">
    <text evidence="1">Involved in the transposition of the insertion sequence.</text>
</comment>
<dbReference type="InterPro" id="IPR036397">
    <property type="entry name" value="RNaseH_sf"/>
</dbReference>
<dbReference type="Pfam" id="PF00665">
    <property type="entry name" value="rve"/>
    <property type="match status" value="1"/>
</dbReference>
<dbReference type="Gene3D" id="3.30.420.10">
    <property type="entry name" value="Ribonuclease H-like superfamily/Ribonuclease H"/>
    <property type="match status" value="1"/>
</dbReference>
<dbReference type="GO" id="GO:0015074">
    <property type="term" value="P:DNA integration"/>
    <property type="evidence" value="ECO:0007669"/>
    <property type="project" value="InterPro"/>
</dbReference>
<dbReference type="PROSITE" id="PS50994">
    <property type="entry name" value="INTEGRASE"/>
    <property type="match status" value="1"/>
</dbReference>
<dbReference type="InterPro" id="IPR048020">
    <property type="entry name" value="Transpos_IS3"/>
</dbReference>
<evidence type="ECO:0000256" key="1">
    <source>
        <dbReference type="ARBA" id="ARBA00002286"/>
    </source>
</evidence>
<proteinExistence type="predicted"/>
<evidence type="ECO:0000313" key="3">
    <source>
        <dbReference type="EMBL" id="APF40368.1"/>
    </source>
</evidence>
<accession>A0A1L2ZMW0</accession>
<dbReference type="InterPro" id="IPR025948">
    <property type="entry name" value="HTH-like_dom"/>
</dbReference>
<feature type="domain" description="Integrase catalytic" evidence="2">
    <location>
        <begin position="116"/>
        <end position="299"/>
    </location>
</feature>
<reference evidence="3 4" key="1">
    <citation type="submission" date="2016-11" db="EMBL/GenBank/DDBJ databases">
        <title>Genome sequencing of Zhihengliuella aestuarii B18 antagonistic to Plasmodiophora brassicae.</title>
        <authorList>
            <person name="Luo Y."/>
        </authorList>
    </citation>
    <scope>NUCLEOTIDE SEQUENCE [LARGE SCALE GENOMIC DNA]</scope>
    <source>
        <strain evidence="3 4">B18</strain>
    </source>
</reference>
<dbReference type="PANTHER" id="PTHR46889:SF5">
    <property type="entry name" value="INTEGRASE PROTEIN"/>
    <property type="match status" value="1"/>
</dbReference>
<dbReference type="Pfam" id="PF13333">
    <property type="entry name" value="rve_2"/>
    <property type="match status" value="1"/>
</dbReference>
<evidence type="ECO:0000313" key="4">
    <source>
        <dbReference type="Proteomes" id="UP000183530"/>
    </source>
</evidence>
<name>A0A1L2ZMW0_9MICC</name>
<dbReference type="SUPFAM" id="SSF53098">
    <property type="entry name" value="Ribonuclease H-like"/>
    <property type="match status" value="1"/>
</dbReference>